<dbReference type="Proteomes" id="UP000885753">
    <property type="component" value="Unassembled WGS sequence"/>
</dbReference>
<comment type="caution">
    <text evidence="5">Lacks conserved residue(s) required for the propagation of feature annotation.</text>
</comment>
<comment type="caution">
    <text evidence="7">The sequence shown here is derived from an EMBL/GenBank/DDBJ whole genome shotgun (WGS) entry which is preliminary data.</text>
</comment>
<dbReference type="GO" id="GO:0006508">
    <property type="term" value="P:proteolysis"/>
    <property type="evidence" value="ECO:0007669"/>
    <property type="project" value="UniProtKB-KW"/>
</dbReference>
<dbReference type="Gene3D" id="3.40.50.200">
    <property type="entry name" value="Peptidase S8/S53 domain"/>
    <property type="match status" value="1"/>
</dbReference>
<dbReference type="PRINTS" id="PR00723">
    <property type="entry name" value="SUBTILISIN"/>
</dbReference>
<dbReference type="EMBL" id="DSEE01000025">
    <property type="protein sequence ID" value="HER39654.1"/>
    <property type="molecule type" value="Genomic_DNA"/>
</dbReference>
<protein>
    <submittedName>
        <fullName evidence="7">Peptidase S8</fullName>
    </submittedName>
</protein>
<keyword evidence="2" id="KW-0645">Protease</keyword>
<evidence type="ECO:0000256" key="1">
    <source>
        <dbReference type="ARBA" id="ARBA00011073"/>
    </source>
</evidence>
<evidence type="ECO:0000256" key="5">
    <source>
        <dbReference type="PROSITE-ProRule" id="PRU01240"/>
    </source>
</evidence>
<dbReference type="InterPro" id="IPR050131">
    <property type="entry name" value="Peptidase_S8_subtilisin-like"/>
</dbReference>
<dbReference type="InterPro" id="IPR023828">
    <property type="entry name" value="Peptidase_S8_Ser-AS"/>
</dbReference>
<dbReference type="PANTHER" id="PTHR43806">
    <property type="entry name" value="PEPTIDASE S8"/>
    <property type="match status" value="1"/>
</dbReference>
<dbReference type="InterPro" id="IPR015500">
    <property type="entry name" value="Peptidase_S8_subtilisin-rel"/>
</dbReference>
<dbReference type="InterPro" id="IPR000209">
    <property type="entry name" value="Peptidase_S8/S53_dom"/>
</dbReference>
<dbReference type="PROSITE" id="PS51892">
    <property type="entry name" value="SUBTILASE"/>
    <property type="match status" value="1"/>
</dbReference>
<sequence>LKNQYEGIRQQLTMAHEAVAAKLGKEDYTLEELQAMKAETEEMKQYKGFLFQVMSNVNENIPDALTQLDEAIEYFSGRLDSHFNLELDGRAIVGDDPNDLNDTNYGNNDVTGPTSDKEDIKHGTHVAGIIAAERNNNTGINGVANNVEIMAIRAVPDGDEYDKDIALAIRYAVDNGASIINTSFGKYFSTHPEWVNDAIKYAAKNDVLIVNAAGNEGLDLDQKRVYPNDQTPENPKEIADNVLTVGALTSTYGSDMIASFSNYGKSNVDVFAPGTKIWSTTPNNEYEFMQGTSMAAPAVTGVAAMIRSLYPGLSARQVKRVIMDGGLSSNATVVLGGDPSNTEKFNQLSTSGKMVNMYNALILADKLSK</sequence>
<dbReference type="GO" id="GO:0004252">
    <property type="term" value="F:serine-type endopeptidase activity"/>
    <property type="evidence" value="ECO:0007669"/>
    <property type="project" value="InterPro"/>
</dbReference>
<gene>
    <name evidence="7" type="ORF">ENO10_00360</name>
</gene>
<comment type="similarity">
    <text evidence="1 5">Belongs to the peptidase S8 family.</text>
</comment>
<dbReference type="PROSITE" id="PS00138">
    <property type="entry name" value="SUBTILASE_SER"/>
    <property type="match status" value="1"/>
</dbReference>
<dbReference type="InterPro" id="IPR036852">
    <property type="entry name" value="Peptidase_S8/S53_dom_sf"/>
</dbReference>
<feature type="non-terminal residue" evidence="7">
    <location>
        <position position="1"/>
    </location>
</feature>
<keyword evidence="4" id="KW-0720">Serine protease</keyword>
<dbReference type="AlphaFoldDB" id="A0A7C2RHD5"/>
<dbReference type="SUPFAM" id="SSF52743">
    <property type="entry name" value="Subtilisin-like"/>
    <property type="match status" value="1"/>
</dbReference>
<name>A0A7C2RHD5_9FLAO</name>
<evidence type="ECO:0000313" key="7">
    <source>
        <dbReference type="EMBL" id="HER39654.1"/>
    </source>
</evidence>
<evidence type="ECO:0000256" key="3">
    <source>
        <dbReference type="ARBA" id="ARBA00022801"/>
    </source>
</evidence>
<evidence type="ECO:0000256" key="2">
    <source>
        <dbReference type="ARBA" id="ARBA00022670"/>
    </source>
</evidence>
<evidence type="ECO:0000259" key="6">
    <source>
        <dbReference type="Pfam" id="PF00082"/>
    </source>
</evidence>
<dbReference type="Pfam" id="PF00082">
    <property type="entry name" value="Peptidase_S8"/>
    <property type="match status" value="1"/>
</dbReference>
<reference evidence="7" key="1">
    <citation type="journal article" date="2020" name="mSystems">
        <title>Genome- and Community-Level Interaction Insights into Carbon Utilization and Element Cycling Functions of Hydrothermarchaeota in Hydrothermal Sediment.</title>
        <authorList>
            <person name="Zhou Z."/>
            <person name="Liu Y."/>
            <person name="Xu W."/>
            <person name="Pan J."/>
            <person name="Luo Z.H."/>
            <person name="Li M."/>
        </authorList>
    </citation>
    <scope>NUCLEOTIDE SEQUENCE [LARGE SCALE GENOMIC DNA]</scope>
    <source>
        <strain evidence="7">SpSt-1235</strain>
    </source>
</reference>
<accession>A0A7C2RHD5</accession>
<dbReference type="PANTHER" id="PTHR43806:SF11">
    <property type="entry name" value="CEREVISIN-RELATED"/>
    <property type="match status" value="1"/>
</dbReference>
<organism evidence="7">
    <name type="scientific">Salinimicrobium catena</name>
    <dbReference type="NCBI Taxonomy" id="390640"/>
    <lineage>
        <taxon>Bacteria</taxon>
        <taxon>Pseudomonadati</taxon>
        <taxon>Bacteroidota</taxon>
        <taxon>Flavobacteriia</taxon>
        <taxon>Flavobacteriales</taxon>
        <taxon>Flavobacteriaceae</taxon>
        <taxon>Salinimicrobium</taxon>
    </lineage>
</organism>
<proteinExistence type="inferred from homology"/>
<evidence type="ECO:0000256" key="4">
    <source>
        <dbReference type="ARBA" id="ARBA00022825"/>
    </source>
</evidence>
<feature type="domain" description="Peptidase S8/S53" evidence="6">
    <location>
        <begin position="93"/>
        <end position="324"/>
    </location>
</feature>
<keyword evidence="3" id="KW-0378">Hydrolase</keyword>
<dbReference type="InterPro" id="IPR022398">
    <property type="entry name" value="Peptidase_S8_His-AS"/>
</dbReference>
<dbReference type="PROSITE" id="PS00137">
    <property type="entry name" value="SUBTILASE_HIS"/>
    <property type="match status" value="1"/>
</dbReference>